<dbReference type="InterPro" id="IPR025517">
    <property type="entry name" value="DUF4405"/>
</dbReference>
<keyword evidence="1" id="KW-1133">Transmembrane helix</keyword>
<accession>H6SRJ5</accession>
<proteinExistence type="predicted"/>
<evidence type="ECO:0000313" key="3">
    <source>
        <dbReference type="EMBL" id="CCG07524.1"/>
    </source>
</evidence>
<evidence type="ECO:0000256" key="1">
    <source>
        <dbReference type="SAM" id="Phobius"/>
    </source>
</evidence>
<feature type="transmembrane region" description="Helical" evidence="1">
    <location>
        <begin position="49"/>
        <end position="66"/>
    </location>
</feature>
<name>H6SRJ5_PARPM</name>
<dbReference type="eggNOG" id="ENOG5032VUS">
    <property type="taxonomic scope" value="Bacteria"/>
</dbReference>
<dbReference type="Pfam" id="PF14358">
    <property type="entry name" value="DUF4405"/>
    <property type="match status" value="1"/>
</dbReference>
<feature type="transmembrane region" description="Helical" evidence="1">
    <location>
        <begin position="78"/>
        <end position="97"/>
    </location>
</feature>
<dbReference type="STRING" id="1150469.RSPPHO_00898"/>
<dbReference type="KEGG" id="rpm:RSPPHO_00898"/>
<sequence length="171" mass="18381">MLTERSETFSVTRDFVTPATSILFLFIVVSGVMMFFNFGESFVKSAHEWLGLVFGAVAIWHLWRHFKGFAAYLRRPHPRAVLAGVAMISLVVVALTAHPERAGVSPRVVFQSLEAAPLAAVAQVAGIDEAGLRLALAGKGVDVGSAHSLREVAQATGADPSLLVATLFEHR</sequence>
<keyword evidence="4" id="KW-1185">Reference proteome</keyword>
<dbReference type="EMBL" id="HE663493">
    <property type="protein sequence ID" value="CCG07524.1"/>
    <property type="molecule type" value="Genomic_DNA"/>
</dbReference>
<feature type="domain" description="Flavinylation-associated cytochrome" evidence="2">
    <location>
        <begin position="15"/>
        <end position="65"/>
    </location>
</feature>
<reference evidence="3 4" key="1">
    <citation type="submission" date="2012-02" db="EMBL/GenBank/DDBJ databases">
        <title>Shotgun genome sequence of Phaeospirillum photometricum DSM 122.</title>
        <authorList>
            <person name="Duquesne K."/>
            <person name="Sturgis J."/>
        </authorList>
    </citation>
    <scope>NUCLEOTIDE SEQUENCE [LARGE SCALE GENOMIC DNA]</scope>
    <source>
        <strain evidence="4">DSM122</strain>
    </source>
</reference>
<dbReference type="PATRIC" id="fig|1150469.3.peg.1032"/>
<evidence type="ECO:0000259" key="2">
    <source>
        <dbReference type="Pfam" id="PF14358"/>
    </source>
</evidence>
<protein>
    <recommendedName>
        <fullName evidence="2">Flavinylation-associated cytochrome domain-containing protein</fullName>
    </recommendedName>
</protein>
<keyword evidence="1" id="KW-0472">Membrane</keyword>
<keyword evidence="1" id="KW-0812">Transmembrane</keyword>
<dbReference type="AlphaFoldDB" id="H6SRJ5"/>
<dbReference type="HOGENOM" id="CLU_125927_0_0_5"/>
<evidence type="ECO:0000313" key="4">
    <source>
        <dbReference type="Proteomes" id="UP000033220"/>
    </source>
</evidence>
<gene>
    <name evidence="3" type="ORF">RSPPHO_00898</name>
</gene>
<organism evidence="3 4">
    <name type="scientific">Pararhodospirillum photometricum DSM 122</name>
    <dbReference type="NCBI Taxonomy" id="1150469"/>
    <lineage>
        <taxon>Bacteria</taxon>
        <taxon>Pseudomonadati</taxon>
        <taxon>Pseudomonadota</taxon>
        <taxon>Alphaproteobacteria</taxon>
        <taxon>Rhodospirillales</taxon>
        <taxon>Rhodospirillaceae</taxon>
        <taxon>Pararhodospirillum</taxon>
    </lineage>
</organism>
<dbReference type="Proteomes" id="UP000033220">
    <property type="component" value="Chromosome DSM 122"/>
</dbReference>
<feature type="transmembrane region" description="Helical" evidence="1">
    <location>
        <begin position="15"/>
        <end position="37"/>
    </location>
</feature>